<keyword evidence="2" id="KW-0472">Membrane</keyword>
<sequence>MSAELSGSSVVGGPSLSNGQTTQVRLEVPEGSTGLRLPLRLRNPRPADCLADGTVDIDAVSGTFDPYWHTSTHAELAVAEAVRIKESTRLVVLSVRLRTLGDCRIDVLVAPYRAIHREPSLTLGHVVGLVFGMVLLVAAEICGVRYVRLVRSATRREQSPDWEPRVRLRTAEDRLEEALRRPAPRQSPEPEAEAEPDGGQPPEQDLALPALWSVTNARLALYHRIATGQASASFRNAQTAMWTGFVLLGAFTAAAAFARNTTASIVAGALGVTSAGLAGYVSRTFVRSQESAAGHLRAYFDQPLEFSRYLAAERLIAEAELTSEQRAEILGSLVRAIVAPEGSASGQAPAPQPSPAADAGAGAGVNEGARQDPSSQ</sequence>
<feature type="compositionally biased region" description="Low complexity" evidence="1">
    <location>
        <begin position="1"/>
        <end position="19"/>
    </location>
</feature>
<dbReference type="AlphaFoldDB" id="A0AB39S9T4"/>
<accession>A0AB39S9T4</accession>
<feature type="transmembrane region" description="Helical" evidence="2">
    <location>
        <begin position="263"/>
        <end position="281"/>
    </location>
</feature>
<organism evidence="3">
    <name type="scientific">Streptomyces sp. R35</name>
    <dbReference type="NCBI Taxonomy" id="3238630"/>
    <lineage>
        <taxon>Bacteria</taxon>
        <taxon>Bacillati</taxon>
        <taxon>Actinomycetota</taxon>
        <taxon>Actinomycetes</taxon>
        <taxon>Kitasatosporales</taxon>
        <taxon>Streptomycetaceae</taxon>
        <taxon>Streptomyces</taxon>
    </lineage>
</organism>
<name>A0AB39S9T4_9ACTN</name>
<feature type="region of interest" description="Disordered" evidence="1">
    <location>
        <begin position="1"/>
        <end position="28"/>
    </location>
</feature>
<feature type="compositionally biased region" description="Low complexity" evidence="1">
    <location>
        <begin position="342"/>
        <end position="360"/>
    </location>
</feature>
<evidence type="ECO:0008006" key="4">
    <source>
        <dbReference type="Google" id="ProtNLM"/>
    </source>
</evidence>
<gene>
    <name evidence="3" type="ORF">AB5J50_24135</name>
</gene>
<dbReference type="RefSeq" id="WP_369260450.1">
    <property type="nucleotide sequence ID" value="NZ_CP163440.1"/>
</dbReference>
<reference evidence="3" key="1">
    <citation type="submission" date="2024-07" db="EMBL/GenBank/DDBJ databases">
        <authorList>
            <person name="Yu S.T."/>
        </authorList>
    </citation>
    <scope>NUCLEOTIDE SEQUENCE</scope>
    <source>
        <strain evidence="3">R35</strain>
    </source>
</reference>
<feature type="region of interest" description="Disordered" evidence="1">
    <location>
        <begin position="342"/>
        <end position="376"/>
    </location>
</feature>
<protein>
    <recommendedName>
        <fullName evidence="4">DUF4231 domain-containing protein</fullName>
    </recommendedName>
</protein>
<evidence type="ECO:0000256" key="1">
    <source>
        <dbReference type="SAM" id="MobiDB-lite"/>
    </source>
</evidence>
<evidence type="ECO:0000256" key="2">
    <source>
        <dbReference type="SAM" id="Phobius"/>
    </source>
</evidence>
<dbReference type="EMBL" id="CP163440">
    <property type="protein sequence ID" value="XDQ63671.1"/>
    <property type="molecule type" value="Genomic_DNA"/>
</dbReference>
<feature type="transmembrane region" description="Helical" evidence="2">
    <location>
        <begin position="239"/>
        <end position="257"/>
    </location>
</feature>
<feature type="region of interest" description="Disordered" evidence="1">
    <location>
        <begin position="177"/>
        <end position="205"/>
    </location>
</feature>
<feature type="transmembrane region" description="Helical" evidence="2">
    <location>
        <begin position="123"/>
        <end position="147"/>
    </location>
</feature>
<proteinExistence type="predicted"/>
<evidence type="ECO:0000313" key="3">
    <source>
        <dbReference type="EMBL" id="XDQ63671.1"/>
    </source>
</evidence>
<keyword evidence="2" id="KW-0812">Transmembrane</keyword>
<keyword evidence="2" id="KW-1133">Transmembrane helix</keyword>